<evidence type="ECO:0000313" key="17">
    <source>
        <dbReference type="EMBL" id="SFD53133.1"/>
    </source>
</evidence>
<evidence type="ECO:0000256" key="14">
    <source>
        <dbReference type="SAM" id="MobiDB-lite"/>
    </source>
</evidence>
<dbReference type="Proteomes" id="UP000199599">
    <property type="component" value="Unassembled WGS sequence"/>
</dbReference>
<accession>A0A1I1TA07</accession>
<name>A0A1I1TA07_9LACO</name>
<dbReference type="GO" id="GO:0005886">
    <property type="term" value="C:plasma membrane"/>
    <property type="evidence" value="ECO:0007669"/>
    <property type="project" value="UniProtKB-SubCell"/>
</dbReference>
<evidence type="ECO:0000256" key="6">
    <source>
        <dbReference type="ARBA" id="ARBA00022679"/>
    </source>
</evidence>
<dbReference type="RefSeq" id="WP_090093546.1">
    <property type="nucleotide sequence ID" value="NZ_CBCRVU010000005.1"/>
</dbReference>
<dbReference type="Gene3D" id="3.30.565.10">
    <property type="entry name" value="Histidine kinase-like ATPase, C-terminal domain"/>
    <property type="match status" value="1"/>
</dbReference>
<organism evidence="17 18">
    <name type="scientific">Lactobacillus bombicola</name>
    <dbReference type="NCBI Taxonomy" id="1505723"/>
    <lineage>
        <taxon>Bacteria</taxon>
        <taxon>Bacillati</taxon>
        <taxon>Bacillota</taxon>
        <taxon>Bacilli</taxon>
        <taxon>Lactobacillales</taxon>
        <taxon>Lactobacillaceae</taxon>
        <taxon>Lactobacillus</taxon>
    </lineage>
</organism>
<dbReference type="PRINTS" id="PR00344">
    <property type="entry name" value="BCTRLSENSOR"/>
</dbReference>
<evidence type="ECO:0000256" key="15">
    <source>
        <dbReference type="SAM" id="Phobius"/>
    </source>
</evidence>
<evidence type="ECO:0000256" key="4">
    <source>
        <dbReference type="ARBA" id="ARBA00022475"/>
    </source>
</evidence>
<comment type="subcellular location">
    <subcellularLocation>
        <location evidence="2">Cell membrane</location>
        <topology evidence="2">Multi-pass membrane protein</topology>
    </subcellularLocation>
</comment>
<dbReference type="InterPro" id="IPR033463">
    <property type="entry name" value="sCache_3"/>
</dbReference>
<keyword evidence="4" id="KW-1003">Cell membrane</keyword>
<dbReference type="InterPro" id="IPR029151">
    <property type="entry name" value="Sensor-like_sf"/>
</dbReference>
<evidence type="ECO:0000256" key="2">
    <source>
        <dbReference type="ARBA" id="ARBA00004651"/>
    </source>
</evidence>
<reference evidence="18" key="1">
    <citation type="submission" date="2016-10" db="EMBL/GenBank/DDBJ databases">
        <authorList>
            <person name="Varghese N."/>
            <person name="Submissions S."/>
        </authorList>
    </citation>
    <scope>NUCLEOTIDE SEQUENCE [LARGE SCALE GENOMIC DNA]</scope>
    <source>
        <strain evidence="18">R-53102</strain>
    </source>
</reference>
<evidence type="ECO:0000313" key="18">
    <source>
        <dbReference type="Proteomes" id="UP000199599"/>
    </source>
</evidence>
<keyword evidence="7 15" id="KW-0812">Transmembrane</keyword>
<dbReference type="GO" id="GO:0005524">
    <property type="term" value="F:ATP binding"/>
    <property type="evidence" value="ECO:0007669"/>
    <property type="project" value="UniProtKB-KW"/>
</dbReference>
<keyword evidence="10" id="KW-0067">ATP-binding</keyword>
<evidence type="ECO:0000256" key="8">
    <source>
        <dbReference type="ARBA" id="ARBA00022741"/>
    </source>
</evidence>
<dbReference type="PROSITE" id="PS50109">
    <property type="entry name" value="HIS_KIN"/>
    <property type="match status" value="1"/>
</dbReference>
<evidence type="ECO:0000256" key="10">
    <source>
        <dbReference type="ARBA" id="ARBA00022840"/>
    </source>
</evidence>
<feature type="domain" description="Histidine kinase" evidence="16">
    <location>
        <begin position="333"/>
        <end position="526"/>
    </location>
</feature>
<comment type="catalytic activity">
    <reaction evidence="1">
        <text>ATP + protein L-histidine = ADP + protein N-phospho-L-histidine.</text>
        <dbReference type="EC" id="2.7.13.3"/>
    </reaction>
</comment>
<dbReference type="STRING" id="1505723.SAMN04487792_1258"/>
<keyword evidence="9 17" id="KW-0418">Kinase</keyword>
<gene>
    <name evidence="17" type="ORF">SAMN04487792_1258</name>
</gene>
<dbReference type="InterPro" id="IPR004358">
    <property type="entry name" value="Sig_transdc_His_kin-like_C"/>
</dbReference>
<evidence type="ECO:0000256" key="3">
    <source>
        <dbReference type="ARBA" id="ARBA00012438"/>
    </source>
</evidence>
<dbReference type="PANTHER" id="PTHR43547">
    <property type="entry name" value="TWO-COMPONENT HISTIDINE KINASE"/>
    <property type="match status" value="1"/>
</dbReference>
<dbReference type="InterPro" id="IPR003594">
    <property type="entry name" value="HATPase_dom"/>
</dbReference>
<dbReference type="Pfam" id="PF17203">
    <property type="entry name" value="sCache_3_2"/>
    <property type="match status" value="1"/>
</dbReference>
<keyword evidence="13 15" id="KW-0472">Membrane</keyword>
<dbReference type="InterPro" id="IPR005467">
    <property type="entry name" value="His_kinase_dom"/>
</dbReference>
<evidence type="ECO:0000256" key="9">
    <source>
        <dbReference type="ARBA" id="ARBA00022777"/>
    </source>
</evidence>
<keyword evidence="11 15" id="KW-1133">Transmembrane helix</keyword>
<sequence length="528" mass="58846">MLRKSRFSLRTKSVLLVFLTTVIFVITAGSIASYHVKQSQKQIIKEKIAGVARIAAQDATVKETLKKHPQPTQNNSLQKYANQITQASHVDFVVILDRKLMRYSHPDTSRIGKRFSSPQDAKKSSTGKSHYSHRKGILGTGYRIFVPVFKNKQQVGIVCVGLTDSSINRAILSAQKAVILGSLFALCAGIILALFLAQRIKKSLFNMEPDEIATKLPELHAIIDSIDEILIAVNEQNIVITTNYLAKKTFPAVKVGTALNSNLAKLIFNHNHSQNKTNVPLLINAKEYIVSTNRLVYHDKTYGQIALLQDQSKYQQLSEQLAGSEQYIQALRAQSHEFRNKLQAIYDMIELKQYDNVTNFIGKVNANYQQEFGQLNQQIESPALVGFLTGKINQAKEQKVTLTLTPDSYLPQAIVSDQLNLDLIKILGNLIDNALAAIDTSGAIKLELTYDTESTTLIIEVTDNGSGIPPAVREQLFKQKYSTKGKAHGYGLMLVKQIIDNHHGYIDITPCNPHGSNFYLELPINSEE</sequence>
<dbReference type="SUPFAM" id="SSF103190">
    <property type="entry name" value="Sensory domain-like"/>
    <property type="match status" value="1"/>
</dbReference>
<dbReference type="AlphaFoldDB" id="A0A1I1TA07"/>
<dbReference type="InterPro" id="IPR016120">
    <property type="entry name" value="Sig_transdc_His_kin_SpoOB"/>
</dbReference>
<proteinExistence type="predicted"/>
<dbReference type="EC" id="2.7.13.3" evidence="3"/>
<dbReference type="Pfam" id="PF02518">
    <property type="entry name" value="HATPase_c"/>
    <property type="match status" value="1"/>
</dbReference>
<evidence type="ECO:0000256" key="5">
    <source>
        <dbReference type="ARBA" id="ARBA00022553"/>
    </source>
</evidence>
<dbReference type="SUPFAM" id="SSF55874">
    <property type="entry name" value="ATPase domain of HSP90 chaperone/DNA topoisomerase II/histidine kinase"/>
    <property type="match status" value="1"/>
</dbReference>
<evidence type="ECO:0000259" key="16">
    <source>
        <dbReference type="PROSITE" id="PS50109"/>
    </source>
</evidence>
<feature type="transmembrane region" description="Helical" evidence="15">
    <location>
        <begin position="177"/>
        <end position="197"/>
    </location>
</feature>
<dbReference type="EMBL" id="FOMN01000007">
    <property type="protein sequence ID" value="SFD53133.1"/>
    <property type="molecule type" value="Genomic_DNA"/>
</dbReference>
<dbReference type="Gene3D" id="3.30.450.20">
    <property type="entry name" value="PAS domain"/>
    <property type="match status" value="1"/>
</dbReference>
<dbReference type="Pfam" id="PF14689">
    <property type="entry name" value="SPOB_a"/>
    <property type="match status" value="1"/>
</dbReference>
<keyword evidence="6" id="KW-0808">Transferase</keyword>
<dbReference type="Gene3D" id="1.10.287.130">
    <property type="match status" value="1"/>
</dbReference>
<dbReference type="InterPro" id="IPR039506">
    <property type="entry name" value="SPOB_a"/>
</dbReference>
<protein>
    <recommendedName>
        <fullName evidence="3">histidine kinase</fullName>
        <ecNumber evidence="3">2.7.13.3</ecNumber>
    </recommendedName>
</protein>
<evidence type="ECO:0000256" key="1">
    <source>
        <dbReference type="ARBA" id="ARBA00000085"/>
    </source>
</evidence>
<dbReference type="SMART" id="SM00387">
    <property type="entry name" value="HATPase_c"/>
    <property type="match status" value="1"/>
</dbReference>
<feature type="compositionally biased region" description="Polar residues" evidence="14">
    <location>
        <begin position="116"/>
        <end position="129"/>
    </location>
</feature>
<dbReference type="SUPFAM" id="SSF55890">
    <property type="entry name" value="Sporulation response regulatory protein Spo0B"/>
    <property type="match status" value="1"/>
</dbReference>
<dbReference type="GO" id="GO:0000155">
    <property type="term" value="F:phosphorelay sensor kinase activity"/>
    <property type="evidence" value="ECO:0007669"/>
    <property type="project" value="InterPro"/>
</dbReference>
<keyword evidence="8" id="KW-0547">Nucleotide-binding</keyword>
<keyword evidence="5" id="KW-0597">Phosphoprotein</keyword>
<evidence type="ECO:0000256" key="12">
    <source>
        <dbReference type="ARBA" id="ARBA00023012"/>
    </source>
</evidence>
<dbReference type="InterPro" id="IPR036890">
    <property type="entry name" value="HATPase_C_sf"/>
</dbReference>
<dbReference type="PANTHER" id="PTHR43547:SF10">
    <property type="entry name" value="SENSOR HISTIDINE KINASE DCUS"/>
    <property type="match status" value="1"/>
</dbReference>
<evidence type="ECO:0000256" key="13">
    <source>
        <dbReference type="ARBA" id="ARBA00023136"/>
    </source>
</evidence>
<evidence type="ECO:0000256" key="7">
    <source>
        <dbReference type="ARBA" id="ARBA00022692"/>
    </source>
</evidence>
<evidence type="ECO:0000256" key="11">
    <source>
        <dbReference type="ARBA" id="ARBA00022989"/>
    </source>
</evidence>
<keyword evidence="12" id="KW-0902">Two-component regulatory system</keyword>
<feature type="region of interest" description="Disordered" evidence="14">
    <location>
        <begin position="108"/>
        <end position="132"/>
    </location>
</feature>